<name>A0A6H0XWK8_9PEZI</name>
<evidence type="ECO:0000256" key="3">
    <source>
        <dbReference type="ARBA" id="ARBA00022723"/>
    </source>
</evidence>
<keyword evidence="7" id="KW-0812">Transmembrane</keyword>
<dbReference type="PANTHER" id="PTHR24305">
    <property type="entry name" value="CYTOCHROME P450"/>
    <property type="match status" value="1"/>
</dbReference>
<accession>A0A6H0XWK8</accession>
<dbReference type="Pfam" id="PF00067">
    <property type="entry name" value="p450"/>
    <property type="match status" value="1"/>
</dbReference>
<reference evidence="8 9" key="1">
    <citation type="journal article" date="2016" name="Sci. Rep.">
        <title>Peltaster fructicola genome reveals evolution from an invasive phytopathogen to an ectophytic parasite.</title>
        <authorList>
            <person name="Xu C."/>
            <person name="Chen H."/>
            <person name="Gleason M.L."/>
            <person name="Xu J.R."/>
            <person name="Liu H."/>
            <person name="Zhang R."/>
            <person name="Sun G."/>
        </authorList>
    </citation>
    <scope>NUCLEOTIDE SEQUENCE [LARGE SCALE GENOMIC DNA]</scope>
    <source>
        <strain evidence="8 9">LNHT1506</strain>
    </source>
</reference>
<evidence type="ECO:0000256" key="6">
    <source>
        <dbReference type="RuleBase" id="RU000461"/>
    </source>
</evidence>
<evidence type="ECO:0000256" key="1">
    <source>
        <dbReference type="ARBA" id="ARBA00001971"/>
    </source>
</evidence>
<dbReference type="PANTHER" id="PTHR24305:SF166">
    <property type="entry name" value="CYTOCHROME P450 12A4, MITOCHONDRIAL-RELATED"/>
    <property type="match status" value="1"/>
</dbReference>
<evidence type="ECO:0000256" key="5">
    <source>
        <dbReference type="PIRSR" id="PIRSR602403-1"/>
    </source>
</evidence>
<evidence type="ECO:0000256" key="2">
    <source>
        <dbReference type="ARBA" id="ARBA00010617"/>
    </source>
</evidence>
<comment type="similarity">
    <text evidence="2 6">Belongs to the cytochrome P450 family.</text>
</comment>
<dbReference type="CDD" id="cd11059">
    <property type="entry name" value="CYP_fungal"/>
    <property type="match status" value="1"/>
</dbReference>
<keyword evidence="7" id="KW-1133">Transmembrane helix</keyword>
<organism evidence="8 9">
    <name type="scientific">Peltaster fructicola</name>
    <dbReference type="NCBI Taxonomy" id="286661"/>
    <lineage>
        <taxon>Eukaryota</taxon>
        <taxon>Fungi</taxon>
        <taxon>Dikarya</taxon>
        <taxon>Ascomycota</taxon>
        <taxon>Pezizomycotina</taxon>
        <taxon>Dothideomycetes</taxon>
        <taxon>Dothideomycetes incertae sedis</taxon>
        <taxon>Peltaster</taxon>
    </lineage>
</organism>
<evidence type="ECO:0008006" key="10">
    <source>
        <dbReference type="Google" id="ProtNLM"/>
    </source>
</evidence>
<dbReference type="GO" id="GO:0005506">
    <property type="term" value="F:iron ion binding"/>
    <property type="evidence" value="ECO:0007669"/>
    <property type="project" value="InterPro"/>
</dbReference>
<feature type="transmembrane region" description="Helical" evidence="7">
    <location>
        <begin position="7"/>
        <end position="28"/>
    </location>
</feature>
<dbReference type="Proteomes" id="UP000503462">
    <property type="component" value="Chromosome 3"/>
</dbReference>
<evidence type="ECO:0000313" key="8">
    <source>
        <dbReference type="EMBL" id="QIW99146.1"/>
    </source>
</evidence>
<dbReference type="OrthoDB" id="1470350at2759"/>
<keyword evidence="5 6" id="KW-0349">Heme</keyword>
<keyword evidence="6" id="KW-0560">Oxidoreductase</keyword>
<keyword evidence="6" id="KW-0503">Monooxygenase</keyword>
<dbReference type="InterPro" id="IPR050121">
    <property type="entry name" value="Cytochrome_P450_monoxygenase"/>
</dbReference>
<dbReference type="PRINTS" id="PR00385">
    <property type="entry name" value="P450"/>
</dbReference>
<dbReference type="GO" id="GO:0004497">
    <property type="term" value="F:monooxygenase activity"/>
    <property type="evidence" value="ECO:0007669"/>
    <property type="project" value="UniProtKB-KW"/>
</dbReference>
<feature type="binding site" description="axial binding residue" evidence="5">
    <location>
        <position position="462"/>
    </location>
    <ligand>
        <name>heme</name>
        <dbReference type="ChEBI" id="CHEBI:30413"/>
    </ligand>
    <ligandPart>
        <name>Fe</name>
        <dbReference type="ChEBI" id="CHEBI:18248"/>
    </ligandPart>
</feature>
<dbReference type="InterPro" id="IPR036396">
    <property type="entry name" value="Cyt_P450_sf"/>
</dbReference>
<evidence type="ECO:0000313" key="9">
    <source>
        <dbReference type="Proteomes" id="UP000503462"/>
    </source>
</evidence>
<protein>
    <recommendedName>
        <fullName evidence="10">Cytochrome P450</fullName>
    </recommendedName>
</protein>
<evidence type="ECO:0000256" key="4">
    <source>
        <dbReference type="ARBA" id="ARBA00023004"/>
    </source>
</evidence>
<dbReference type="InterPro" id="IPR002403">
    <property type="entry name" value="Cyt_P450_E_grp-IV"/>
</dbReference>
<keyword evidence="7" id="KW-0472">Membrane</keyword>
<dbReference type="SUPFAM" id="SSF48264">
    <property type="entry name" value="Cytochrome P450"/>
    <property type="match status" value="1"/>
</dbReference>
<dbReference type="InterPro" id="IPR001128">
    <property type="entry name" value="Cyt_P450"/>
</dbReference>
<evidence type="ECO:0000256" key="7">
    <source>
        <dbReference type="SAM" id="Phobius"/>
    </source>
</evidence>
<dbReference type="GO" id="GO:0020037">
    <property type="term" value="F:heme binding"/>
    <property type="evidence" value="ECO:0007669"/>
    <property type="project" value="InterPro"/>
</dbReference>
<sequence>MEVPLTVIVGAGLLLTFVIYSFLVHPVYISPLAKVPTAHWSTSFSSLWAQYYRVTHQITFRVHEAHQRFGSIVRIAPNEISVNCVEGGLRTIYAGGYEKGSWYANVFNNYGIRPMFCMEDRTSHSRRKRMISNVYAKSTLQGSASLSAISRTILSEKLLPQLNAYAASDQAFDIYDIFTAVTLDMITAYTVGLGNGSAMLDDLPYATQFTRAFKAGQRSYVWPQDLPMFTAFMTKIGLRELIVPSRYAGANVNIEDWVMGMCEKAESTLSSRSELQPEDYPTVYAQLRAGMLKTSEEKEMLDASLRYELASELVDHIIAGFDTSSITLTWLTWQLSRPINKDWQQRLQQELAAHPTSDPKTLDSLPVLEAILMETLRLNGAIPGNQPRITPANATIGPPGQEYAGLPAGIRVQAQAWSIHRNPEVFPVPDEWQPGRWLDATREQHQEMMRWFWAFGSGGRMCIGSNLALYEMKAIIALMWRHFTTEIEYDEGMVMNGGYQAEPLGKNGRYLEIRLNKVR</sequence>
<keyword evidence="4 5" id="KW-0408">Iron</keyword>
<dbReference type="PRINTS" id="PR00465">
    <property type="entry name" value="EP450IV"/>
</dbReference>
<dbReference type="GO" id="GO:0016705">
    <property type="term" value="F:oxidoreductase activity, acting on paired donors, with incorporation or reduction of molecular oxygen"/>
    <property type="evidence" value="ECO:0007669"/>
    <property type="project" value="InterPro"/>
</dbReference>
<keyword evidence="9" id="KW-1185">Reference proteome</keyword>
<dbReference type="EMBL" id="CP051141">
    <property type="protein sequence ID" value="QIW99146.1"/>
    <property type="molecule type" value="Genomic_DNA"/>
</dbReference>
<gene>
    <name evidence="8" type="ORF">AMS68_004664</name>
</gene>
<dbReference type="PROSITE" id="PS00086">
    <property type="entry name" value="CYTOCHROME_P450"/>
    <property type="match status" value="1"/>
</dbReference>
<proteinExistence type="inferred from homology"/>
<dbReference type="AlphaFoldDB" id="A0A6H0XWK8"/>
<dbReference type="InterPro" id="IPR017972">
    <property type="entry name" value="Cyt_P450_CS"/>
</dbReference>
<dbReference type="Gene3D" id="1.10.630.10">
    <property type="entry name" value="Cytochrome P450"/>
    <property type="match status" value="1"/>
</dbReference>
<keyword evidence="3 5" id="KW-0479">Metal-binding</keyword>
<comment type="cofactor">
    <cofactor evidence="1 5">
        <name>heme</name>
        <dbReference type="ChEBI" id="CHEBI:30413"/>
    </cofactor>
</comment>